<evidence type="ECO:0000259" key="3">
    <source>
        <dbReference type="PROSITE" id="PS50250"/>
    </source>
</evidence>
<sequence>METAPYLEALEVSLGHIPEAQEEIVKAKQYCLRRHWFEMSEALLRALRFPDVLSIAYDFHKYAILPSRADFSPFTYSKLLYLIVFSEPDAKDGSKAFEVLDGAAASMVANGHTQGTHCVNCIRALANMSFGSVLEAKRLLDIVSDFVTTLQTHEVDPLLLALLYKSRVQEYELGRQYTKFYQTAFDVVNYCERSEMLLLEPEMSALAYKTVIAALLSPETFNFGRLLMFVPFTNRLKDSSDAWLLQWVQLCNDGDVSGFEAFCTVNTEVIRSIPDIAESLPRLQEKVRLMALLHLVFYTPAEQRTFTFQTIAQRCSLSEDTVEELVLSALALKIIEGSIDGLEGLVVVSWVQPRVLSVAEIRELAARLGSWLDVVKNASANVTEYIKLIPQ</sequence>
<evidence type="ECO:0000256" key="2">
    <source>
        <dbReference type="ARBA" id="ARBA00022942"/>
    </source>
</evidence>
<comment type="similarity">
    <text evidence="1">Belongs to the proteasome subunit S11 family.</text>
</comment>
<accession>A0A0S4JGV7</accession>
<proteinExistence type="inferred from homology"/>
<protein>
    <submittedName>
        <fullName evidence="4">Proteasome regulatory non-ATPase, putative</fullName>
    </submittedName>
</protein>
<dbReference type="AlphaFoldDB" id="A0A0S4JGV7"/>
<name>A0A0S4JGV7_BODSA</name>
<dbReference type="OrthoDB" id="1093at2759"/>
<dbReference type="PANTHER" id="PTHR10539">
    <property type="entry name" value="26S PROTEASOME NON-ATPASE REGULATORY SUBUNIT 13"/>
    <property type="match status" value="1"/>
</dbReference>
<dbReference type="InterPro" id="IPR035298">
    <property type="entry name" value="PSMD13"/>
</dbReference>
<dbReference type="SMART" id="SM00088">
    <property type="entry name" value="PINT"/>
    <property type="match status" value="1"/>
</dbReference>
<gene>
    <name evidence="4" type="ORF">BSAL_28500</name>
</gene>
<organism evidence="4 5">
    <name type="scientific">Bodo saltans</name>
    <name type="common">Flagellated protozoan</name>
    <dbReference type="NCBI Taxonomy" id="75058"/>
    <lineage>
        <taxon>Eukaryota</taxon>
        <taxon>Discoba</taxon>
        <taxon>Euglenozoa</taxon>
        <taxon>Kinetoplastea</taxon>
        <taxon>Metakinetoplastina</taxon>
        <taxon>Eubodonida</taxon>
        <taxon>Bodonidae</taxon>
        <taxon>Bodo</taxon>
    </lineage>
</organism>
<dbReference type="GO" id="GO:0005198">
    <property type="term" value="F:structural molecule activity"/>
    <property type="evidence" value="ECO:0007669"/>
    <property type="project" value="TreeGrafter"/>
</dbReference>
<dbReference type="GO" id="GO:0006511">
    <property type="term" value="P:ubiquitin-dependent protein catabolic process"/>
    <property type="evidence" value="ECO:0007669"/>
    <property type="project" value="TreeGrafter"/>
</dbReference>
<dbReference type="InterPro" id="IPR036390">
    <property type="entry name" value="WH_DNA-bd_sf"/>
</dbReference>
<dbReference type="SUPFAM" id="SSF46785">
    <property type="entry name" value="Winged helix' DNA-binding domain"/>
    <property type="match status" value="1"/>
</dbReference>
<dbReference type="GO" id="GO:0005829">
    <property type="term" value="C:cytosol"/>
    <property type="evidence" value="ECO:0007669"/>
    <property type="project" value="TreeGrafter"/>
</dbReference>
<dbReference type="PANTHER" id="PTHR10539:SF0">
    <property type="entry name" value="26S PROTEASOME NON-ATPASE REGULATORY SUBUNIT 13"/>
    <property type="match status" value="1"/>
</dbReference>
<keyword evidence="2 4" id="KW-0647">Proteasome</keyword>
<dbReference type="Proteomes" id="UP000051952">
    <property type="component" value="Unassembled WGS sequence"/>
</dbReference>
<evidence type="ECO:0000313" key="5">
    <source>
        <dbReference type="Proteomes" id="UP000051952"/>
    </source>
</evidence>
<dbReference type="Pfam" id="PF01399">
    <property type="entry name" value="PCI"/>
    <property type="match status" value="1"/>
</dbReference>
<reference evidence="5" key="1">
    <citation type="submission" date="2015-09" db="EMBL/GenBank/DDBJ databases">
        <authorList>
            <consortium name="Pathogen Informatics"/>
        </authorList>
    </citation>
    <scope>NUCLEOTIDE SEQUENCE [LARGE SCALE GENOMIC DNA]</scope>
    <source>
        <strain evidence="5">Lake Konstanz</strain>
    </source>
</reference>
<dbReference type="GO" id="GO:0005634">
    <property type="term" value="C:nucleus"/>
    <property type="evidence" value="ECO:0007669"/>
    <property type="project" value="TreeGrafter"/>
</dbReference>
<dbReference type="PROSITE" id="PS50250">
    <property type="entry name" value="PCI"/>
    <property type="match status" value="1"/>
</dbReference>
<dbReference type="InterPro" id="IPR000717">
    <property type="entry name" value="PCI_dom"/>
</dbReference>
<dbReference type="OMA" id="SFEDYWE"/>
<dbReference type="EMBL" id="CYKH01001860">
    <property type="protein sequence ID" value="CUG90728.1"/>
    <property type="molecule type" value="Genomic_DNA"/>
</dbReference>
<dbReference type="Pfam" id="PF22037">
    <property type="entry name" value="PSD13_N"/>
    <property type="match status" value="1"/>
</dbReference>
<dbReference type="GO" id="GO:0008541">
    <property type="term" value="C:proteasome regulatory particle, lid subcomplex"/>
    <property type="evidence" value="ECO:0007669"/>
    <property type="project" value="TreeGrafter"/>
</dbReference>
<evidence type="ECO:0000313" key="4">
    <source>
        <dbReference type="EMBL" id="CUG90728.1"/>
    </source>
</evidence>
<dbReference type="VEuPathDB" id="TriTrypDB:BSAL_28500"/>
<evidence type="ECO:0000256" key="1">
    <source>
        <dbReference type="ARBA" id="ARBA00006207"/>
    </source>
</evidence>
<keyword evidence="5" id="KW-1185">Reference proteome</keyword>
<dbReference type="InterPro" id="IPR054179">
    <property type="entry name" value="PSD13_N"/>
</dbReference>
<feature type="domain" description="PCI" evidence="3">
    <location>
        <begin position="179"/>
        <end position="353"/>
    </location>
</feature>